<dbReference type="InterPro" id="IPR011060">
    <property type="entry name" value="RibuloseP-bd_barrel"/>
</dbReference>
<dbReference type="EMBL" id="JBEHCU010009614">
    <property type="protein sequence ID" value="KAL1379571.1"/>
    <property type="molecule type" value="Genomic_DNA"/>
</dbReference>
<feature type="compositionally biased region" description="Polar residues" evidence="2">
    <location>
        <begin position="47"/>
        <end position="59"/>
    </location>
</feature>
<dbReference type="Pfam" id="PF03437">
    <property type="entry name" value="BtpA"/>
    <property type="match status" value="1"/>
</dbReference>
<dbReference type="PANTHER" id="PTHR21381">
    <property type="entry name" value="ZGC:162297"/>
    <property type="match status" value="1"/>
</dbReference>
<feature type="compositionally biased region" description="Basic residues" evidence="2">
    <location>
        <begin position="14"/>
        <end position="23"/>
    </location>
</feature>
<feature type="compositionally biased region" description="Basic and acidic residues" evidence="2">
    <location>
        <begin position="1"/>
        <end position="13"/>
    </location>
</feature>
<sequence length="231" mass="24932">MEATERENNEGRSHDRKHARRPVRPVPPPGSGNGGLHDTACNLGEGSHSTSCRSLRGSNTGLRKPEALAVAKAAGLDFIRAEGYVFGHVADEGYTDANAGLVLRYRKAIDAERVLVLTDIKKKHSSHSITEDVSLVETAKAAEFFISDGLILTGSSTGSETSVEEVQSLRNKTRLPLIIGSGVTVENIDRYWNAADAAIVGSHFKDGGSWQNELRGSRVNALMKKLAEIRN</sequence>
<proteinExistence type="inferred from homology"/>
<accession>A0ABD1CT26</accession>
<protein>
    <submittedName>
        <fullName evidence="3">Uncharacterized protein</fullName>
    </submittedName>
</protein>
<dbReference type="InterPro" id="IPR005137">
    <property type="entry name" value="BtpA"/>
</dbReference>
<reference evidence="3 4" key="1">
    <citation type="submission" date="2024-05" db="EMBL/GenBank/DDBJ databases">
        <title>Culex pipiens pipiens assembly and annotation.</title>
        <authorList>
            <person name="Alout H."/>
            <person name="Durand T."/>
        </authorList>
    </citation>
    <scope>NUCLEOTIDE SEQUENCE [LARGE SCALE GENOMIC DNA]</scope>
    <source>
        <strain evidence="3">HA-2024</strain>
        <tissue evidence="3">Whole body</tissue>
    </source>
</reference>
<name>A0ABD1CT26_CULPP</name>
<keyword evidence="4" id="KW-1185">Reference proteome</keyword>
<evidence type="ECO:0000313" key="3">
    <source>
        <dbReference type="EMBL" id="KAL1379571.1"/>
    </source>
</evidence>
<dbReference type="SUPFAM" id="SSF51366">
    <property type="entry name" value="Ribulose-phoshate binding barrel"/>
    <property type="match status" value="1"/>
</dbReference>
<evidence type="ECO:0000313" key="4">
    <source>
        <dbReference type="Proteomes" id="UP001562425"/>
    </source>
</evidence>
<dbReference type="AlphaFoldDB" id="A0ABD1CT26"/>
<dbReference type="Proteomes" id="UP001562425">
    <property type="component" value="Unassembled WGS sequence"/>
</dbReference>
<dbReference type="Gene3D" id="3.20.20.70">
    <property type="entry name" value="Aldolase class I"/>
    <property type="match status" value="1"/>
</dbReference>
<organism evidence="3 4">
    <name type="scientific">Culex pipiens pipiens</name>
    <name type="common">Northern house mosquito</name>
    <dbReference type="NCBI Taxonomy" id="38569"/>
    <lineage>
        <taxon>Eukaryota</taxon>
        <taxon>Metazoa</taxon>
        <taxon>Ecdysozoa</taxon>
        <taxon>Arthropoda</taxon>
        <taxon>Hexapoda</taxon>
        <taxon>Insecta</taxon>
        <taxon>Pterygota</taxon>
        <taxon>Neoptera</taxon>
        <taxon>Endopterygota</taxon>
        <taxon>Diptera</taxon>
        <taxon>Nematocera</taxon>
        <taxon>Culicoidea</taxon>
        <taxon>Culicidae</taxon>
        <taxon>Culicinae</taxon>
        <taxon>Culicini</taxon>
        <taxon>Culex</taxon>
        <taxon>Culex</taxon>
    </lineage>
</organism>
<dbReference type="InterPro" id="IPR013785">
    <property type="entry name" value="Aldolase_TIM"/>
</dbReference>
<comment type="similarity">
    <text evidence="1">Belongs to the BtpA family.</text>
</comment>
<evidence type="ECO:0000256" key="1">
    <source>
        <dbReference type="ARBA" id="ARBA00006007"/>
    </source>
</evidence>
<dbReference type="PANTHER" id="PTHR21381:SF3">
    <property type="entry name" value="SGC REGION PROTEIN SGCQ-RELATED"/>
    <property type="match status" value="1"/>
</dbReference>
<feature type="region of interest" description="Disordered" evidence="2">
    <location>
        <begin position="1"/>
        <end position="59"/>
    </location>
</feature>
<gene>
    <name evidence="3" type="ORF">pipiens_014803</name>
</gene>
<evidence type="ECO:0000256" key="2">
    <source>
        <dbReference type="SAM" id="MobiDB-lite"/>
    </source>
</evidence>
<comment type="caution">
    <text evidence="3">The sequence shown here is derived from an EMBL/GenBank/DDBJ whole genome shotgun (WGS) entry which is preliminary data.</text>
</comment>